<evidence type="ECO:0000313" key="5">
    <source>
        <dbReference type="Proteomes" id="UP000076632"/>
    </source>
</evidence>
<evidence type="ECO:0000313" key="4">
    <source>
        <dbReference type="EMBL" id="KZF20222.1"/>
    </source>
</evidence>
<dbReference type="Pfam" id="PF13257">
    <property type="entry name" value="DUF4048"/>
    <property type="match status" value="1"/>
</dbReference>
<feature type="region of interest" description="Disordered" evidence="2">
    <location>
        <begin position="390"/>
        <end position="465"/>
    </location>
</feature>
<dbReference type="AlphaFoldDB" id="A0A165ABQ3"/>
<feature type="compositionally biased region" description="Polar residues" evidence="2">
    <location>
        <begin position="456"/>
        <end position="465"/>
    </location>
</feature>
<name>A0A165ABQ3_XYLHT</name>
<feature type="region of interest" description="Disordered" evidence="2">
    <location>
        <begin position="162"/>
        <end position="278"/>
    </location>
</feature>
<keyword evidence="1" id="KW-0175">Coiled coil</keyword>
<gene>
    <name evidence="4" type="ORF">L228DRAFT_249902</name>
</gene>
<dbReference type="OrthoDB" id="4097086at2759"/>
<reference evidence="4 5" key="1">
    <citation type="journal article" date="2016" name="Fungal Biol.">
        <title>The genome of Xylona heveae provides a window into fungal endophytism.</title>
        <authorList>
            <person name="Gazis R."/>
            <person name="Kuo A."/>
            <person name="Riley R."/>
            <person name="LaButti K."/>
            <person name="Lipzen A."/>
            <person name="Lin J."/>
            <person name="Amirebrahimi M."/>
            <person name="Hesse C.N."/>
            <person name="Spatafora J.W."/>
            <person name="Henrissat B."/>
            <person name="Hainaut M."/>
            <person name="Grigoriev I.V."/>
            <person name="Hibbett D.S."/>
        </authorList>
    </citation>
    <scope>NUCLEOTIDE SEQUENCE [LARGE SCALE GENOMIC DNA]</scope>
    <source>
        <strain evidence="4 5">TC161</strain>
    </source>
</reference>
<dbReference type="OMA" id="PWPAITK"/>
<feature type="compositionally biased region" description="Polar residues" evidence="2">
    <location>
        <begin position="260"/>
        <end position="273"/>
    </location>
</feature>
<proteinExistence type="predicted"/>
<sequence length="465" mass="51193">MADELTRPDAKRVSSSVDPASVKAVLSSVGETSPVMPAPAERIGAPSSEPKSPTPSSPSHKSMNAQQVIPTSVPSRKGNRVSLSFPIQPSPRFGHTRLTQSSSVAISPSTPPAESPEESAVLSPTESANFLTVLAAQERRVLELKEELSRAETELEKFKRQWAVHEASKKRSEIRHFEPMRSLSGSPGRPSLDGQDDHGRQSRELERRRAMFQASRRGQRKVFSPSRHARTLSLLSTDRNPAANSQPESETDDFMYPLSGQRSSEYTVNSQTRDPTRDALIKTGKQMAVDFREGFWTFIEDLRQATVGDEGVNGTSHRGSQQLAPPPHLARRQGSNASLRSHGKSPVRQARDADRSRSRSRARASHDDGHDTTLVDVGGDFWKDNGVYFDRKNSTSPLKNEPTTVPTSDPEAGRKTPPKPDVDDGWDNWDSPSPARKSRRSSFTSTSERETSPPTMASSPRTSTR</sequence>
<feature type="region of interest" description="Disordered" evidence="2">
    <location>
        <begin position="1"/>
        <end position="125"/>
    </location>
</feature>
<feature type="coiled-coil region" evidence="1">
    <location>
        <begin position="134"/>
        <end position="161"/>
    </location>
</feature>
<feature type="compositionally biased region" description="Basic and acidic residues" evidence="2">
    <location>
        <begin position="1"/>
        <end position="12"/>
    </location>
</feature>
<dbReference type="Proteomes" id="UP000076632">
    <property type="component" value="Unassembled WGS sequence"/>
</dbReference>
<dbReference type="EMBL" id="KV407463">
    <property type="protein sequence ID" value="KZF20222.1"/>
    <property type="molecule type" value="Genomic_DNA"/>
</dbReference>
<dbReference type="RefSeq" id="XP_018185777.1">
    <property type="nucleotide sequence ID" value="XM_018333192.1"/>
</dbReference>
<feature type="compositionally biased region" description="Polar residues" evidence="2">
    <location>
        <begin position="63"/>
        <end position="74"/>
    </location>
</feature>
<dbReference type="InterPro" id="IPR025122">
    <property type="entry name" value="DUF4048"/>
</dbReference>
<feature type="compositionally biased region" description="Low complexity" evidence="2">
    <location>
        <begin position="431"/>
        <end position="446"/>
    </location>
</feature>
<organism evidence="4 5">
    <name type="scientific">Xylona heveae (strain CBS 132557 / TC161)</name>
    <dbReference type="NCBI Taxonomy" id="1328760"/>
    <lineage>
        <taxon>Eukaryota</taxon>
        <taxon>Fungi</taxon>
        <taxon>Dikarya</taxon>
        <taxon>Ascomycota</taxon>
        <taxon>Pezizomycotina</taxon>
        <taxon>Xylonomycetes</taxon>
        <taxon>Xylonales</taxon>
        <taxon>Xylonaceae</taxon>
        <taxon>Xylona</taxon>
    </lineage>
</organism>
<evidence type="ECO:0000259" key="3">
    <source>
        <dbReference type="Pfam" id="PF13257"/>
    </source>
</evidence>
<feature type="compositionally biased region" description="Basic and acidic residues" evidence="2">
    <location>
        <begin position="364"/>
        <end position="373"/>
    </location>
</feature>
<keyword evidence="5" id="KW-1185">Reference proteome</keyword>
<dbReference type="InParanoid" id="A0A165ABQ3"/>
<feature type="compositionally biased region" description="Polar residues" evidence="2">
    <location>
        <begin position="313"/>
        <end position="323"/>
    </location>
</feature>
<feature type="compositionally biased region" description="Polar residues" evidence="2">
    <location>
        <begin position="394"/>
        <end position="407"/>
    </location>
</feature>
<protein>
    <recommendedName>
        <fullName evidence="3">DUF4048 domain-containing protein</fullName>
    </recommendedName>
</protein>
<accession>A0A165ABQ3</accession>
<feature type="compositionally biased region" description="Polar residues" evidence="2">
    <location>
        <begin position="233"/>
        <end position="248"/>
    </location>
</feature>
<evidence type="ECO:0000256" key="2">
    <source>
        <dbReference type="SAM" id="MobiDB-lite"/>
    </source>
</evidence>
<feature type="region of interest" description="Disordered" evidence="2">
    <location>
        <begin position="309"/>
        <end position="377"/>
    </location>
</feature>
<feature type="compositionally biased region" description="Basic and acidic residues" evidence="2">
    <location>
        <begin position="195"/>
        <end position="209"/>
    </location>
</feature>
<feature type="compositionally biased region" description="Basic and acidic residues" evidence="2">
    <location>
        <begin position="411"/>
        <end position="422"/>
    </location>
</feature>
<dbReference type="GeneID" id="28898329"/>
<feature type="compositionally biased region" description="Basic and acidic residues" evidence="2">
    <location>
        <begin position="166"/>
        <end position="179"/>
    </location>
</feature>
<evidence type="ECO:0000256" key="1">
    <source>
        <dbReference type="SAM" id="Coils"/>
    </source>
</evidence>
<feature type="domain" description="DUF4048" evidence="3">
    <location>
        <begin position="275"/>
        <end position="442"/>
    </location>
</feature>